<dbReference type="GO" id="GO:0032040">
    <property type="term" value="C:small-subunit processome"/>
    <property type="evidence" value="ECO:0007669"/>
    <property type="project" value="TreeGrafter"/>
</dbReference>
<comment type="subcellular location">
    <subcellularLocation>
        <location evidence="1">Nucleus</location>
    </subcellularLocation>
</comment>
<evidence type="ECO:0000256" key="3">
    <source>
        <dbReference type="ARBA" id="ARBA00022737"/>
    </source>
</evidence>
<keyword evidence="2 5" id="KW-0853">WD repeat</keyword>
<feature type="compositionally biased region" description="Acidic residues" evidence="6">
    <location>
        <begin position="185"/>
        <end position="196"/>
    </location>
</feature>
<evidence type="ECO:0000256" key="2">
    <source>
        <dbReference type="ARBA" id="ARBA00022574"/>
    </source>
</evidence>
<dbReference type="WBParaSite" id="HPBE_0000737701-mRNA-1">
    <property type="protein sequence ID" value="HPBE_0000737701-mRNA-1"/>
    <property type="gene ID" value="HPBE_0000737701"/>
</dbReference>
<dbReference type="PROSITE" id="PS50082">
    <property type="entry name" value="WD_REPEATS_2"/>
    <property type="match status" value="1"/>
</dbReference>
<dbReference type="PANTHER" id="PTHR19865:SF0">
    <property type="entry name" value="U3 SMALL NUCLEOLAR RNA-INTERACTING PROTEIN 2"/>
    <property type="match status" value="1"/>
</dbReference>
<evidence type="ECO:0000313" key="9">
    <source>
        <dbReference type="WBParaSite" id="HPBE_0000737701-mRNA-1"/>
    </source>
</evidence>
<dbReference type="GO" id="GO:0034511">
    <property type="term" value="F:U3 snoRNA binding"/>
    <property type="evidence" value="ECO:0007669"/>
    <property type="project" value="InterPro"/>
</dbReference>
<dbReference type="AlphaFoldDB" id="A0A3P7XE38"/>
<reference evidence="7 8" key="1">
    <citation type="submission" date="2018-11" db="EMBL/GenBank/DDBJ databases">
        <authorList>
            <consortium name="Pathogen Informatics"/>
        </authorList>
    </citation>
    <scope>NUCLEOTIDE SEQUENCE [LARGE SCALE GENOMIC DNA]</scope>
</reference>
<evidence type="ECO:0000313" key="7">
    <source>
        <dbReference type="EMBL" id="VDO72016.1"/>
    </source>
</evidence>
<evidence type="ECO:0000256" key="6">
    <source>
        <dbReference type="SAM" id="MobiDB-lite"/>
    </source>
</evidence>
<proteinExistence type="predicted"/>
<keyword evidence="8" id="KW-1185">Reference proteome</keyword>
<organism evidence="7">
    <name type="scientific">Heligmosomoides polygyrus</name>
    <name type="common">Parasitic roundworm</name>
    <dbReference type="NCBI Taxonomy" id="6339"/>
    <lineage>
        <taxon>Eukaryota</taxon>
        <taxon>Metazoa</taxon>
        <taxon>Ecdysozoa</taxon>
        <taxon>Nematoda</taxon>
        <taxon>Chromadorea</taxon>
        <taxon>Rhabditida</taxon>
        <taxon>Rhabditina</taxon>
        <taxon>Rhabditomorpha</taxon>
        <taxon>Strongyloidea</taxon>
        <taxon>Heligmosomidae</taxon>
        <taxon>Heligmosomoides</taxon>
    </lineage>
</organism>
<keyword evidence="4" id="KW-0539">Nucleus</keyword>
<dbReference type="PANTHER" id="PTHR19865">
    <property type="entry name" value="U3 SMALL NUCLEOLAR RNA INTERACTING PROTEIN 2"/>
    <property type="match status" value="1"/>
</dbReference>
<evidence type="ECO:0000256" key="4">
    <source>
        <dbReference type="ARBA" id="ARBA00023242"/>
    </source>
</evidence>
<dbReference type="InterPro" id="IPR001680">
    <property type="entry name" value="WD40_rpt"/>
</dbReference>
<dbReference type="Gene3D" id="2.130.10.10">
    <property type="entry name" value="YVTN repeat-like/Quinoprotein amine dehydrogenase"/>
    <property type="match status" value="1"/>
</dbReference>
<keyword evidence="3" id="KW-0677">Repeat</keyword>
<dbReference type="EMBL" id="UZAH01025872">
    <property type="protein sequence ID" value="VDO72016.1"/>
    <property type="molecule type" value="Genomic_DNA"/>
</dbReference>
<protein>
    <submittedName>
        <fullName evidence="9">WD_REPEATS_REGION domain-containing protein</fullName>
    </submittedName>
</protein>
<feature type="repeat" description="WD" evidence="5">
    <location>
        <begin position="76"/>
        <end position="102"/>
    </location>
</feature>
<accession>A0A3P7XE38</accession>
<gene>
    <name evidence="7" type="ORF">HPBE_LOCUS7378</name>
</gene>
<dbReference type="Pfam" id="PF00400">
    <property type="entry name" value="WD40"/>
    <property type="match status" value="1"/>
</dbReference>
<dbReference type="InterPro" id="IPR039241">
    <property type="entry name" value="Rrp9-like"/>
</dbReference>
<evidence type="ECO:0000256" key="5">
    <source>
        <dbReference type="PROSITE-ProRule" id="PRU00221"/>
    </source>
</evidence>
<evidence type="ECO:0000256" key="1">
    <source>
        <dbReference type="ARBA" id="ARBA00004123"/>
    </source>
</evidence>
<dbReference type="InterPro" id="IPR015943">
    <property type="entry name" value="WD40/YVTN_repeat-like_dom_sf"/>
</dbReference>
<dbReference type="Proteomes" id="UP000050761">
    <property type="component" value="Unassembled WGS sequence"/>
</dbReference>
<reference evidence="9" key="2">
    <citation type="submission" date="2019-09" db="UniProtKB">
        <authorList>
            <consortium name="WormBaseParasite"/>
        </authorList>
    </citation>
    <scope>IDENTIFICATION</scope>
</reference>
<feature type="region of interest" description="Disordered" evidence="6">
    <location>
        <begin position="166"/>
        <end position="196"/>
    </location>
</feature>
<evidence type="ECO:0000313" key="8">
    <source>
        <dbReference type="Proteomes" id="UP000050761"/>
    </source>
</evidence>
<dbReference type="OrthoDB" id="189968at2759"/>
<sequence length="196" mass="22033">MEGLVGLGGKSEPGTWLENWYRACLERTRSDFFIGWALQGIVCTKSLCVWSIWKKKPLVVRSLIHGLRAPADPRWVICIAAVPFSDLVATGSDDGELKLWKIAADFKSVAQVFAYEVPGFINDVRFSVDGSLLVLAAGQEHRDGRWWVNKEARNEVIILPVHYGEDETETEARKRNGADHRSDISDSEEDEEDETV</sequence>
<feature type="compositionally biased region" description="Basic and acidic residues" evidence="6">
    <location>
        <begin position="170"/>
        <end position="184"/>
    </location>
</feature>
<dbReference type="SUPFAM" id="SSF50960">
    <property type="entry name" value="TolB, C-terminal domain"/>
    <property type="match status" value="1"/>
</dbReference>
<name>A0A3P7XE38_HELPZ</name>